<reference evidence="1 2" key="1">
    <citation type="journal article" date="2022" name="Front. Cell. Infect. Microbiol.">
        <title>The Genomes of Two Strains of Taenia crassiceps the Animal Model for the Study of Human Cysticercosis.</title>
        <authorList>
            <person name="Bobes R.J."/>
            <person name="Estrada K."/>
            <person name="Rios-Valencia D.G."/>
            <person name="Calderon-Gallegos A."/>
            <person name="de la Torre P."/>
            <person name="Carrero J.C."/>
            <person name="Sanchez-Flores A."/>
            <person name="Laclette J.P."/>
        </authorList>
    </citation>
    <scope>NUCLEOTIDE SEQUENCE [LARGE SCALE GENOMIC DNA]</scope>
    <source>
        <strain evidence="1">WFUcys</strain>
    </source>
</reference>
<name>A0ABR4Q6G7_9CEST</name>
<evidence type="ECO:0000313" key="1">
    <source>
        <dbReference type="EMBL" id="KAL5105254.1"/>
    </source>
</evidence>
<comment type="caution">
    <text evidence="1">The sequence shown here is derived from an EMBL/GenBank/DDBJ whole genome shotgun (WGS) entry which is preliminary data.</text>
</comment>
<organism evidence="1 2">
    <name type="scientific">Taenia crassiceps</name>
    <dbReference type="NCBI Taxonomy" id="6207"/>
    <lineage>
        <taxon>Eukaryota</taxon>
        <taxon>Metazoa</taxon>
        <taxon>Spiralia</taxon>
        <taxon>Lophotrochozoa</taxon>
        <taxon>Platyhelminthes</taxon>
        <taxon>Cestoda</taxon>
        <taxon>Eucestoda</taxon>
        <taxon>Cyclophyllidea</taxon>
        <taxon>Taeniidae</taxon>
        <taxon>Taenia</taxon>
    </lineage>
</organism>
<sequence>MNKDFLCSLSGGRSLHHHMPPQMVCGVGRTLDHSHNELSTFRFTSETVPVDSLTRLTAFLITQPSYLDIYNVNLTVLPANRIILRRELKYMFPGESIAATSYRISALQILEAGTDVTSDSRSTVSQENWIPVGASETMEIIGASTGGIKIENHFHEWLMKQRNITI</sequence>
<proteinExistence type="predicted"/>
<dbReference type="EMBL" id="JAKROA010000009">
    <property type="protein sequence ID" value="KAL5105254.1"/>
    <property type="molecule type" value="Genomic_DNA"/>
</dbReference>
<keyword evidence="2" id="KW-1185">Reference proteome</keyword>
<gene>
    <name evidence="1" type="ORF">TcWFU_007296</name>
</gene>
<evidence type="ECO:0000313" key="2">
    <source>
        <dbReference type="Proteomes" id="UP001651158"/>
    </source>
</evidence>
<accession>A0ABR4Q6G7</accession>
<protein>
    <submittedName>
        <fullName evidence="1">Uncharacterized protein</fullName>
    </submittedName>
</protein>
<dbReference type="Proteomes" id="UP001651158">
    <property type="component" value="Unassembled WGS sequence"/>
</dbReference>